<dbReference type="InterPro" id="IPR000055">
    <property type="entry name" value="Restrct_endonuc_typeI_TRD"/>
</dbReference>
<evidence type="ECO:0000256" key="3">
    <source>
        <dbReference type="ARBA" id="ARBA00023125"/>
    </source>
</evidence>
<dbReference type="EMBL" id="DXFP01000063">
    <property type="protein sequence ID" value="HIX02420.1"/>
    <property type="molecule type" value="Genomic_DNA"/>
</dbReference>
<protein>
    <submittedName>
        <fullName evidence="5">Restriction endonuclease subunit S</fullName>
        <ecNumber evidence="5">3.1.21.-</ecNumber>
    </submittedName>
</protein>
<accession>A0A9D1UXR2</accession>
<dbReference type="GO" id="GO:0003677">
    <property type="term" value="F:DNA binding"/>
    <property type="evidence" value="ECO:0007669"/>
    <property type="project" value="UniProtKB-KW"/>
</dbReference>
<feature type="domain" description="Type I restriction modification DNA specificity" evidence="4">
    <location>
        <begin position="11"/>
        <end position="86"/>
    </location>
</feature>
<comment type="similarity">
    <text evidence="1">Belongs to the type-I restriction system S methylase family.</text>
</comment>
<dbReference type="GO" id="GO:0009307">
    <property type="term" value="P:DNA restriction-modification system"/>
    <property type="evidence" value="ECO:0007669"/>
    <property type="project" value="UniProtKB-KW"/>
</dbReference>
<keyword evidence="5" id="KW-0378">Hydrolase</keyword>
<name>A0A9D1UXR2_9LACO</name>
<dbReference type="Pfam" id="PF01420">
    <property type="entry name" value="Methylase_S"/>
    <property type="match status" value="1"/>
</dbReference>
<evidence type="ECO:0000313" key="5">
    <source>
        <dbReference type="EMBL" id="HIX02420.1"/>
    </source>
</evidence>
<keyword evidence="2" id="KW-0680">Restriction system</keyword>
<dbReference type="EC" id="3.1.21.-" evidence="5"/>
<dbReference type="SUPFAM" id="SSF116734">
    <property type="entry name" value="DNA methylase specificity domain"/>
    <property type="match status" value="1"/>
</dbReference>
<organism evidence="5 6">
    <name type="scientific">Candidatus Ligilactobacillus excrementigallinarum</name>
    <dbReference type="NCBI Taxonomy" id="2838641"/>
    <lineage>
        <taxon>Bacteria</taxon>
        <taxon>Bacillati</taxon>
        <taxon>Bacillota</taxon>
        <taxon>Bacilli</taxon>
        <taxon>Lactobacillales</taxon>
        <taxon>Lactobacillaceae</taxon>
        <taxon>Ligilactobacillus</taxon>
    </lineage>
</organism>
<keyword evidence="3" id="KW-0238">DNA-binding</keyword>
<dbReference type="Gene3D" id="3.90.220.20">
    <property type="entry name" value="DNA methylase specificity domains"/>
    <property type="match status" value="1"/>
</dbReference>
<proteinExistence type="inferred from homology"/>
<sequence length="94" mass="10790">MAIVSSENAGKVYAQRFLKIVPKNTDIVDLNYLLFVFNGSKLIQKQVHNILEGNLIKTIKLRDVLNLNLKLPPIEAQKKIGNYYQSLKEYEILT</sequence>
<dbReference type="GO" id="GO:0016787">
    <property type="term" value="F:hydrolase activity"/>
    <property type="evidence" value="ECO:0007669"/>
    <property type="project" value="UniProtKB-KW"/>
</dbReference>
<reference evidence="5" key="1">
    <citation type="journal article" date="2021" name="PeerJ">
        <title>Extensive microbial diversity within the chicken gut microbiome revealed by metagenomics and culture.</title>
        <authorList>
            <person name="Gilroy R."/>
            <person name="Ravi A."/>
            <person name="Getino M."/>
            <person name="Pursley I."/>
            <person name="Horton D.L."/>
            <person name="Alikhan N.F."/>
            <person name="Baker D."/>
            <person name="Gharbi K."/>
            <person name="Hall N."/>
            <person name="Watson M."/>
            <person name="Adriaenssens E.M."/>
            <person name="Foster-Nyarko E."/>
            <person name="Jarju S."/>
            <person name="Secka A."/>
            <person name="Antonio M."/>
            <person name="Oren A."/>
            <person name="Chaudhuri R.R."/>
            <person name="La Ragione R."/>
            <person name="Hildebrand F."/>
            <person name="Pallen M.J."/>
        </authorList>
    </citation>
    <scope>NUCLEOTIDE SEQUENCE</scope>
    <source>
        <strain evidence="5">6627</strain>
    </source>
</reference>
<reference evidence="5" key="2">
    <citation type="submission" date="2021-04" db="EMBL/GenBank/DDBJ databases">
        <authorList>
            <person name="Gilroy R."/>
        </authorList>
    </citation>
    <scope>NUCLEOTIDE SEQUENCE</scope>
    <source>
        <strain evidence="5">6627</strain>
    </source>
</reference>
<dbReference type="GO" id="GO:0004519">
    <property type="term" value="F:endonuclease activity"/>
    <property type="evidence" value="ECO:0007669"/>
    <property type="project" value="UniProtKB-KW"/>
</dbReference>
<gene>
    <name evidence="5" type="ORF">H9861_06660</name>
</gene>
<keyword evidence="5" id="KW-0540">Nuclease</keyword>
<keyword evidence="5" id="KW-0255">Endonuclease</keyword>
<comment type="caution">
    <text evidence="5">The sequence shown here is derived from an EMBL/GenBank/DDBJ whole genome shotgun (WGS) entry which is preliminary data.</text>
</comment>
<evidence type="ECO:0000256" key="2">
    <source>
        <dbReference type="ARBA" id="ARBA00022747"/>
    </source>
</evidence>
<dbReference type="InterPro" id="IPR044946">
    <property type="entry name" value="Restrct_endonuc_typeI_TRD_sf"/>
</dbReference>
<dbReference type="AlphaFoldDB" id="A0A9D1UXR2"/>
<evidence type="ECO:0000313" key="6">
    <source>
        <dbReference type="Proteomes" id="UP000823963"/>
    </source>
</evidence>
<evidence type="ECO:0000259" key="4">
    <source>
        <dbReference type="Pfam" id="PF01420"/>
    </source>
</evidence>
<dbReference type="Proteomes" id="UP000823963">
    <property type="component" value="Unassembled WGS sequence"/>
</dbReference>
<evidence type="ECO:0000256" key="1">
    <source>
        <dbReference type="ARBA" id="ARBA00010923"/>
    </source>
</evidence>